<feature type="non-terminal residue" evidence="1">
    <location>
        <position position="1"/>
    </location>
</feature>
<evidence type="ECO:0000313" key="2">
    <source>
        <dbReference type="Proteomes" id="UP001165186"/>
    </source>
</evidence>
<keyword evidence="2" id="KW-1185">Reference proteome</keyword>
<organism evidence="1 2">
    <name type="scientific">Neofusicoccum parvum</name>
    <dbReference type="NCBI Taxonomy" id="310453"/>
    <lineage>
        <taxon>Eukaryota</taxon>
        <taxon>Fungi</taxon>
        <taxon>Dikarya</taxon>
        <taxon>Ascomycota</taxon>
        <taxon>Pezizomycotina</taxon>
        <taxon>Dothideomycetes</taxon>
        <taxon>Dothideomycetes incertae sedis</taxon>
        <taxon>Botryosphaeriales</taxon>
        <taxon>Botryosphaeriaceae</taxon>
        <taxon>Neofusicoccum</taxon>
    </lineage>
</organism>
<gene>
    <name evidence="1" type="primary">g6184</name>
    <name evidence="1" type="ORF">NpPPO83_00006184</name>
</gene>
<evidence type="ECO:0000313" key="1">
    <source>
        <dbReference type="EMBL" id="GME23387.1"/>
    </source>
</evidence>
<dbReference type="EMBL" id="BSXG01000007">
    <property type="protein sequence ID" value="GME23387.1"/>
    <property type="molecule type" value="Genomic_DNA"/>
</dbReference>
<accession>A0ACB5RS86</accession>
<protein>
    <submittedName>
        <fullName evidence="1">Period circadian protein</fullName>
    </submittedName>
</protein>
<reference evidence="1" key="1">
    <citation type="submission" date="2024-09" db="EMBL/GenBank/DDBJ databases">
        <title>Draft Genome Sequences of Neofusicoccum parvum.</title>
        <authorList>
            <person name="Ashida A."/>
            <person name="Camagna M."/>
            <person name="Tanaka A."/>
            <person name="Takemoto D."/>
        </authorList>
    </citation>
    <scope>NUCLEOTIDE SEQUENCE</scope>
    <source>
        <strain evidence="1">PPO83</strain>
    </source>
</reference>
<proteinExistence type="predicted"/>
<sequence>GTHGTTTGTHGIHDTTTGTHGTTTGTHGTHGTTTGAGYGTTGTTGSHVQHDNPHSTNAGPHESNIANKADPRFDSDLNHRGAAGTHTGTHTGTTGTTGHTTGTHDVTGTHGTHGTTSHATGTHDTTGVRPDGTKTDAHPSHGTGLVGKVLDTVDPRVKKA</sequence>
<name>A0ACB5RS86_9PEZI</name>
<dbReference type="Proteomes" id="UP001165186">
    <property type="component" value="Unassembled WGS sequence"/>
</dbReference>
<comment type="caution">
    <text evidence="1">The sequence shown here is derived from an EMBL/GenBank/DDBJ whole genome shotgun (WGS) entry which is preliminary data.</text>
</comment>